<organism evidence="1 2">
    <name type="scientific">Aspergillus indologenus CBS 114.80</name>
    <dbReference type="NCBI Taxonomy" id="1450541"/>
    <lineage>
        <taxon>Eukaryota</taxon>
        <taxon>Fungi</taxon>
        <taxon>Dikarya</taxon>
        <taxon>Ascomycota</taxon>
        <taxon>Pezizomycotina</taxon>
        <taxon>Eurotiomycetes</taxon>
        <taxon>Eurotiomycetidae</taxon>
        <taxon>Eurotiales</taxon>
        <taxon>Aspergillaceae</taxon>
        <taxon>Aspergillus</taxon>
        <taxon>Aspergillus subgen. Circumdati</taxon>
    </lineage>
</organism>
<name>A0A2V5IYZ5_9EURO</name>
<evidence type="ECO:0000313" key="2">
    <source>
        <dbReference type="Proteomes" id="UP000248817"/>
    </source>
</evidence>
<dbReference type="Proteomes" id="UP000248817">
    <property type="component" value="Unassembled WGS sequence"/>
</dbReference>
<protein>
    <submittedName>
        <fullName evidence="1">Uncharacterized protein</fullName>
    </submittedName>
</protein>
<reference evidence="1 2" key="1">
    <citation type="submission" date="2018-02" db="EMBL/GenBank/DDBJ databases">
        <title>The genomes of Aspergillus section Nigri reveals drivers in fungal speciation.</title>
        <authorList>
            <consortium name="DOE Joint Genome Institute"/>
            <person name="Vesth T.C."/>
            <person name="Nybo J."/>
            <person name="Theobald S."/>
            <person name="Brandl J."/>
            <person name="Frisvad J.C."/>
            <person name="Nielsen K.F."/>
            <person name="Lyhne E.K."/>
            <person name="Kogle M.E."/>
            <person name="Kuo A."/>
            <person name="Riley R."/>
            <person name="Clum A."/>
            <person name="Nolan M."/>
            <person name="Lipzen A."/>
            <person name="Salamov A."/>
            <person name="Henrissat B."/>
            <person name="Wiebenga A."/>
            <person name="De vries R.P."/>
            <person name="Grigoriev I.V."/>
            <person name="Mortensen U.H."/>
            <person name="Andersen M.R."/>
            <person name="Baker S.E."/>
        </authorList>
    </citation>
    <scope>NUCLEOTIDE SEQUENCE [LARGE SCALE GENOMIC DNA]</scope>
    <source>
        <strain evidence="1 2">CBS 114.80</strain>
    </source>
</reference>
<dbReference type="AlphaFoldDB" id="A0A2V5IYZ5"/>
<proteinExistence type="predicted"/>
<accession>A0A2V5IYZ5</accession>
<dbReference type="EMBL" id="KZ825529">
    <property type="protein sequence ID" value="PYI29577.1"/>
    <property type="molecule type" value="Genomic_DNA"/>
</dbReference>
<gene>
    <name evidence="1" type="ORF">BP00DRAFT_230022</name>
</gene>
<keyword evidence="2" id="KW-1185">Reference proteome</keyword>
<evidence type="ECO:0000313" key="1">
    <source>
        <dbReference type="EMBL" id="PYI29577.1"/>
    </source>
</evidence>
<sequence length="158" mass="17597">MALTAWMWKKILRFGELLYSKPHISGSHAVSYSKYSKLWWLRLSLNIASISDFLSELSHMSKIYAGDLIPKFVTIKSHDANHPTPNKDLLALHAAVGNILHASEHGESIGKILKHIEDGAGNIIAPDGSTVWPLQGYNSFPNLNVFESSRLMLIFSGR</sequence>